<evidence type="ECO:0000313" key="6">
    <source>
        <dbReference type="Proteomes" id="UP000887572"/>
    </source>
</evidence>
<dbReference type="InterPro" id="IPR011598">
    <property type="entry name" value="bHLH_dom"/>
</dbReference>
<dbReference type="WBParaSite" id="Gr19_v10_g17457.t1">
    <property type="protein sequence ID" value="Gr19_v10_g17457.t1"/>
    <property type="gene ID" value="Gr19_v10_g17457"/>
</dbReference>
<organism evidence="6 7">
    <name type="scientific">Globodera rostochiensis</name>
    <name type="common">Golden nematode worm</name>
    <name type="synonym">Heterodera rostochiensis</name>
    <dbReference type="NCBI Taxonomy" id="31243"/>
    <lineage>
        <taxon>Eukaryota</taxon>
        <taxon>Metazoa</taxon>
        <taxon>Ecdysozoa</taxon>
        <taxon>Nematoda</taxon>
        <taxon>Chromadorea</taxon>
        <taxon>Rhabditida</taxon>
        <taxon>Tylenchina</taxon>
        <taxon>Tylenchomorpha</taxon>
        <taxon>Tylenchoidea</taxon>
        <taxon>Heteroderidae</taxon>
        <taxon>Heteroderinae</taxon>
        <taxon>Globodera</taxon>
    </lineage>
</organism>
<dbReference type="PANTHER" id="PTHR13864:SF10">
    <property type="entry name" value="HELIX-LOOP-HELIX PROTEIN 2"/>
    <property type="match status" value="1"/>
</dbReference>
<dbReference type="InterPro" id="IPR016187">
    <property type="entry name" value="CTDL_fold"/>
</dbReference>
<reference evidence="7" key="1">
    <citation type="submission" date="2022-11" db="UniProtKB">
        <authorList>
            <consortium name="WormBaseParasite"/>
        </authorList>
    </citation>
    <scope>IDENTIFICATION</scope>
</reference>
<dbReference type="SMART" id="SM00034">
    <property type="entry name" value="CLECT"/>
    <property type="match status" value="1"/>
</dbReference>
<dbReference type="PROSITE" id="PS50888">
    <property type="entry name" value="BHLH"/>
    <property type="match status" value="1"/>
</dbReference>
<dbReference type="GO" id="GO:0000978">
    <property type="term" value="F:RNA polymerase II cis-regulatory region sequence-specific DNA binding"/>
    <property type="evidence" value="ECO:0007669"/>
    <property type="project" value="TreeGrafter"/>
</dbReference>
<dbReference type="InterPro" id="IPR036638">
    <property type="entry name" value="HLH_DNA-bd_sf"/>
</dbReference>
<evidence type="ECO:0000256" key="3">
    <source>
        <dbReference type="ARBA" id="ARBA00023163"/>
    </source>
</evidence>
<dbReference type="Pfam" id="PF00010">
    <property type="entry name" value="HLH"/>
    <property type="match status" value="1"/>
</dbReference>
<evidence type="ECO:0000313" key="7">
    <source>
        <dbReference type="WBParaSite" id="Gr19_v10_g17457.t1"/>
    </source>
</evidence>
<dbReference type="Gene3D" id="4.10.280.10">
    <property type="entry name" value="Helix-loop-helix DNA-binding domain"/>
    <property type="match status" value="1"/>
</dbReference>
<dbReference type="PROSITE" id="PS50041">
    <property type="entry name" value="C_TYPE_LECTIN_2"/>
    <property type="match status" value="1"/>
</dbReference>
<dbReference type="SUPFAM" id="SSF56436">
    <property type="entry name" value="C-type lectin-like"/>
    <property type="match status" value="1"/>
</dbReference>
<dbReference type="InterPro" id="IPR001304">
    <property type="entry name" value="C-type_lectin-like"/>
</dbReference>
<evidence type="ECO:0000259" key="4">
    <source>
        <dbReference type="PROSITE" id="PS50041"/>
    </source>
</evidence>
<dbReference type="GO" id="GO:0046983">
    <property type="term" value="F:protein dimerization activity"/>
    <property type="evidence" value="ECO:0007669"/>
    <property type="project" value="InterPro"/>
</dbReference>
<dbReference type="SUPFAM" id="SSF47459">
    <property type="entry name" value="HLH, helix-loop-helix DNA-binding domain"/>
    <property type="match status" value="1"/>
</dbReference>
<name>A0A914HHN9_GLORO</name>
<protein>
    <submittedName>
        <fullName evidence="7">Uncharacterized protein</fullName>
    </submittedName>
</protein>
<dbReference type="AlphaFoldDB" id="A0A914HHN9"/>
<evidence type="ECO:0000256" key="2">
    <source>
        <dbReference type="ARBA" id="ARBA00023125"/>
    </source>
</evidence>
<dbReference type="SMART" id="SM00353">
    <property type="entry name" value="HLH"/>
    <property type="match status" value="1"/>
</dbReference>
<dbReference type="Gene3D" id="3.10.100.10">
    <property type="entry name" value="Mannose-Binding Protein A, subunit A"/>
    <property type="match status" value="1"/>
</dbReference>
<proteinExistence type="predicted"/>
<dbReference type="GO" id="GO:0000981">
    <property type="term" value="F:DNA-binding transcription factor activity, RNA polymerase II-specific"/>
    <property type="evidence" value="ECO:0007669"/>
    <property type="project" value="InterPro"/>
</dbReference>
<feature type="domain" description="BHLH" evidence="5">
    <location>
        <begin position="171"/>
        <end position="226"/>
    </location>
</feature>
<keyword evidence="6" id="KW-1185">Reference proteome</keyword>
<dbReference type="PANTHER" id="PTHR13864">
    <property type="entry name" value="T-CELL ACUTE LYMPHOCYTIC LEUKEMIA/STEM CELL LEUKEMIA-RELATED"/>
    <property type="match status" value="1"/>
</dbReference>
<evidence type="ECO:0000259" key="5">
    <source>
        <dbReference type="PROSITE" id="PS50888"/>
    </source>
</evidence>
<keyword evidence="1" id="KW-0805">Transcription regulation</keyword>
<dbReference type="CDD" id="cd00037">
    <property type="entry name" value="CLECT"/>
    <property type="match status" value="1"/>
</dbReference>
<keyword evidence="2" id="KW-0238">DNA-binding</keyword>
<keyword evidence="3" id="KW-0804">Transcription</keyword>
<sequence length="232" mass="26370">MASAYASECAADWTYLASGRKCVKVFPAPTDWSTGEMTCVYQGGHHISVKDLRENYALAEMAKTMYGKQVWLGAFRSGTPYYSWSDLTPFGYFIRWRGNVPPPRNGLGCVKLDGITGDWVQSCCRKRAGTICQKAAGTAFCCYVKMDQLGADRTKALTRAERRRLRRATPKYRNLHASRERQRVEAFNRAFDHLRDLLPSIHREGRGRKMSKIEILRGAISYMAYLNFVLSL</sequence>
<dbReference type="Pfam" id="PF00059">
    <property type="entry name" value="Lectin_C"/>
    <property type="match status" value="1"/>
</dbReference>
<evidence type="ECO:0000256" key="1">
    <source>
        <dbReference type="ARBA" id="ARBA00023015"/>
    </source>
</evidence>
<dbReference type="InterPro" id="IPR040238">
    <property type="entry name" value="TAL-like"/>
</dbReference>
<accession>A0A914HHN9</accession>
<dbReference type="InterPro" id="IPR016186">
    <property type="entry name" value="C-type_lectin-like/link_sf"/>
</dbReference>
<feature type="domain" description="C-type lectin" evidence="4">
    <location>
        <begin position="18"/>
        <end position="133"/>
    </location>
</feature>
<dbReference type="Proteomes" id="UP000887572">
    <property type="component" value="Unplaced"/>
</dbReference>